<evidence type="ECO:0000256" key="1">
    <source>
        <dbReference type="PROSITE-ProRule" id="PRU00047"/>
    </source>
</evidence>
<gene>
    <name evidence="4" type="ORF">LIPSTDRAFT_291936</name>
</gene>
<evidence type="ECO:0008006" key="6">
    <source>
        <dbReference type="Google" id="ProtNLM"/>
    </source>
</evidence>
<proteinExistence type="predicted"/>
<evidence type="ECO:0000313" key="5">
    <source>
        <dbReference type="Proteomes" id="UP000094385"/>
    </source>
</evidence>
<dbReference type="PROSITE" id="PS50966">
    <property type="entry name" value="ZF_SWIM"/>
    <property type="match status" value="1"/>
</dbReference>
<dbReference type="InterPro" id="IPR007527">
    <property type="entry name" value="Znf_SWIM"/>
</dbReference>
<evidence type="ECO:0000259" key="2">
    <source>
        <dbReference type="PROSITE" id="PS50158"/>
    </source>
</evidence>
<dbReference type="Proteomes" id="UP000094385">
    <property type="component" value="Unassembled WGS sequence"/>
</dbReference>
<dbReference type="STRING" id="675824.A0A1E3Q6S8"/>
<dbReference type="InterPro" id="IPR001878">
    <property type="entry name" value="Znf_CCHC"/>
</dbReference>
<name>A0A1E3Q6S8_LIPST</name>
<organism evidence="4 5">
    <name type="scientific">Lipomyces starkeyi NRRL Y-11557</name>
    <dbReference type="NCBI Taxonomy" id="675824"/>
    <lineage>
        <taxon>Eukaryota</taxon>
        <taxon>Fungi</taxon>
        <taxon>Dikarya</taxon>
        <taxon>Ascomycota</taxon>
        <taxon>Saccharomycotina</taxon>
        <taxon>Lipomycetes</taxon>
        <taxon>Lipomycetales</taxon>
        <taxon>Lipomycetaceae</taxon>
        <taxon>Lipomyces</taxon>
    </lineage>
</organism>
<evidence type="ECO:0000259" key="3">
    <source>
        <dbReference type="PROSITE" id="PS50966"/>
    </source>
</evidence>
<dbReference type="AlphaFoldDB" id="A0A1E3Q6S8"/>
<protein>
    <recommendedName>
        <fullName evidence="6">CCHC-type domain-containing protein</fullName>
    </recommendedName>
</protein>
<sequence>MCERWVEIHLRKYSNFGISTSSRVEGSHGAMKSALTSSSRTIYTAAKKINRRGTERSQQLSIIGSTKNLFVRQEIRNQVETAMLCTRISRFALEIVYAEVMKKLQHEEEGVNEICSCTIRSRYLLPCSHQIQSGLPIDVGSIHPRWRVQVTLPPIEVPDSMNADALAFVKDPPLASARKGRPKGTRRLPTSAEITQRVSNRIEKVRRCRSCNRIGHNRRTCPKLEIADELAFVEMCRTL</sequence>
<dbReference type="GO" id="GO:0003676">
    <property type="term" value="F:nucleic acid binding"/>
    <property type="evidence" value="ECO:0007669"/>
    <property type="project" value="InterPro"/>
</dbReference>
<dbReference type="EMBL" id="KV454294">
    <property type="protein sequence ID" value="ODQ73393.1"/>
    <property type="molecule type" value="Genomic_DNA"/>
</dbReference>
<dbReference type="OrthoDB" id="2379842at2759"/>
<reference evidence="4 5" key="1">
    <citation type="journal article" date="2016" name="Proc. Natl. Acad. Sci. U.S.A.">
        <title>Comparative genomics of biotechnologically important yeasts.</title>
        <authorList>
            <person name="Riley R."/>
            <person name="Haridas S."/>
            <person name="Wolfe K.H."/>
            <person name="Lopes M.R."/>
            <person name="Hittinger C.T."/>
            <person name="Goeker M."/>
            <person name="Salamov A.A."/>
            <person name="Wisecaver J.H."/>
            <person name="Long T.M."/>
            <person name="Calvey C.H."/>
            <person name="Aerts A.L."/>
            <person name="Barry K.W."/>
            <person name="Choi C."/>
            <person name="Clum A."/>
            <person name="Coughlan A.Y."/>
            <person name="Deshpande S."/>
            <person name="Douglass A.P."/>
            <person name="Hanson S.J."/>
            <person name="Klenk H.-P."/>
            <person name="LaButti K.M."/>
            <person name="Lapidus A."/>
            <person name="Lindquist E.A."/>
            <person name="Lipzen A.M."/>
            <person name="Meier-Kolthoff J.P."/>
            <person name="Ohm R.A."/>
            <person name="Otillar R.P."/>
            <person name="Pangilinan J.L."/>
            <person name="Peng Y."/>
            <person name="Rokas A."/>
            <person name="Rosa C.A."/>
            <person name="Scheuner C."/>
            <person name="Sibirny A.A."/>
            <person name="Slot J.C."/>
            <person name="Stielow J.B."/>
            <person name="Sun H."/>
            <person name="Kurtzman C.P."/>
            <person name="Blackwell M."/>
            <person name="Grigoriev I.V."/>
            <person name="Jeffries T.W."/>
        </authorList>
    </citation>
    <scope>NUCLEOTIDE SEQUENCE [LARGE SCALE GENOMIC DNA]</scope>
    <source>
        <strain evidence="4 5">NRRL Y-11557</strain>
    </source>
</reference>
<evidence type="ECO:0000313" key="4">
    <source>
        <dbReference type="EMBL" id="ODQ73393.1"/>
    </source>
</evidence>
<feature type="domain" description="SWIM-type" evidence="3">
    <location>
        <begin position="100"/>
        <end position="138"/>
    </location>
</feature>
<keyword evidence="1" id="KW-0863">Zinc-finger</keyword>
<feature type="domain" description="CCHC-type" evidence="2">
    <location>
        <begin position="206"/>
        <end position="223"/>
    </location>
</feature>
<accession>A0A1E3Q6S8</accession>
<dbReference type="GO" id="GO:0008270">
    <property type="term" value="F:zinc ion binding"/>
    <property type="evidence" value="ECO:0007669"/>
    <property type="project" value="UniProtKB-KW"/>
</dbReference>
<keyword evidence="1" id="KW-0862">Zinc</keyword>
<dbReference type="PROSITE" id="PS50158">
    <property type="entry name" value="ZF_CCHC"/>
    <property type="match status" value="1"/>
</dbReference>
<keyword evidence="1" id="KW-0479">Metal-binding</keyword>
<keyword evidence="5" id="KW-1185">Reference proteome</keyword>